<keyword evidence="1" id="KW-0472">Membrane</keyword>
<accession>A0ABS7YCZ6</accession>
<gene>
    <name evidence="2" type="ORF">LE190_09375</name>
</gene>
<name>A0ABS7YCZ6_9BURK</name>
<evidence type="ECO:0000256" key="1">
    <source>
        <dbReference type="SAM" id="Phobius"/>
    </source>
</evidence>
<keyword evidence="3" id="KW-1185">Reference proteome</keyword>
<feature type="transmembrane region" description="Helical" evidence="1">
    <location>
        <begin position="90"/>
        <end position="115"/>
    </location>
</feature>
<evidence type="ECO:0000313" key="2">
    <source>
        <dbReference type="EMBL" id="MCA1856134.1"/>
    </source>
</evidence>
<dbReference type="RefSeq" id="WP_225238433.1">
    <property type="nucleotide sequence ID" value="NZ_JAHYBX010000002.1"/>
</dbReference>
<dbReference type="Proteomes" id="UP001198602">
    <property type="component" value="Unassembled WGS sequence"/>
</dbReference>
<feature type="transmembrane region" description="Helical" evidence="1">
    <location>
        <begin position="135"/>
        <end position="156"/>
    </location>
</feature>
<feature type="transmembrane region" description="Helical" evidence="1">
    <location>
        <begin position="56"/>
        <end position="78"/>
    </location>
</feature>
<keyword evidence="1" id="KW-1133">Transmembrane helix</keyword>
<dbReference type="EMBL" id="JAHYBX010000002">
    <property type="protein sequence ID" value="MCA1856134.1"/>
    <property type="molecule type" value="Genomic_DNA"/>
</dbReference>
<protein>
    <submittedName>
        <fullName evidence="2">DUF2975 domain-containing protein</fullName>
    </submittedName>
</protein>
<reference evidence="2 3" key="1">
    <citation type="submission" date="2021-07" db="EMBL/GenBank/DDBJ databases">
        <title>Characterization of Violacein-producing bacteria and related species.</title>
        <authorList>
            <person name="Wilson H.S."/>
            <person name="De Leon M.E."/>
        </authorList>
    </citation>
    <scope>NUCLEOTIDE SEQUENCE [LARGE SCALE GENOMIC DNA]</scope>
    <source>
        <strain evidence="2 3">HSC-2F05</strain>
    </source>
</reference>
<keyword evidence="1" id="KW-0812">Transmembrane</keyword>
<evidence type="ECO:0000313" key="3">
    <source>
        <dbReference type="Proteomes" id="UP001198602"/>
    </source>
</evidence>
<comment type="caution">
    <text evidence="2">The sequence shown here is derived from an EMBL/GenBank/DDBJ whole genome shotgun (WGS) entry which is preliminary data.</text>
</comment>
<proteinExistence type="predicted"/>
<sequence length="174" mass="18857">MSYLARALDVVLGLMQLAYFLLSWFPPVSLHAGSVAMAFYPRGMEAGAVASLAPALRWTGAALALPALLALGYALLRLDRMLGACVQGRMFALATIGHMKAFTGAILATLVLTIFEPLLRAAAWRFAMGSSPQRFSIGVSSEEWMLVLMCVLFFVLASLMHEARRIAEDNEGFV</sequence>
<organism evidence="2 3">
    <name type="scientific">Massilia hydrophila</name>
    <dbReference type="NCBI Taxonomy" id="3044279"/>
    <lineage>
        <taxon>Bacteria</taxon>
        <taxon>Pseudomonadati</taxon>
        <taxon>Pseudomonadota</taxon>
        <taxon>Betaproteobacteria</taxon>
        <taxon>Burkholderiales</taxon>
        <taxon>Oxalobacteraceae</taxon>
        <taxon>Telluria group</taxon>
        <taxon>Massilia</taxon>
    </lineage>
</organism>